<dbReference type="SUPFAM" id="SSF54001">
    <property type="entry name" value="Cysteine proteinases"/>
    <property type="match status" value="1"/>
</dbReference>
<protein>
    <recommendedName>
        <fullName evidence="4">Hydrolase</fullName>
    </recommendedName>
</protein>
<comment type="caution">
    <text evidence="2">The sequence shown here is derived from an EMBL/GenBank/DDBJ whole genome shotgun (WGS) entry which is preliminary data.</text>
</comment>
<proteinExistence type="predicted"/>
<dbReference type="RefSeq" id="WP_122904898.1">
    <property type="nucleotide sequence ID" value="NZ_RHHS01000027.1"/>
</dbReference>
<organism evidence="2 3">
    <name type="scientific">Brevibacillus gelatini</name>
    <dbReference type="NCBI Taxonomy" id="1655277"/>
    <lineage>
        <taxon>Bacteria</taxon>
        <taxon>Bacillati</taxon>
        <taxon>Bacillota</taxon>
        <taxon>Bacilli</taxon>
        <taxon>Bacillales</taxon>
        <taxon>Paenibacillaceae</taxon>
        <taxon>Brevibacillus</taxon>
    </lineage>
</organism>
<gene>
    <name evidence="2" type="ORF">EDM57_11480</name>
</gene>
<accession>A0A3M8B0F3</accession>
<reference evidence="2 3" key="1">
    <citation type="submission" date="2018-10" db="EMBL/GenBank/DDBJ databases">
        <title>Phylogenomics of Brevibacillus.</title>
        <authorList>
            <person name="Dunlap C."/>
        </authorList>
    </citation>
    <scope>NUCLEOTIDE SEQUENCE [LARGE SCALE GENOMIC DNA]</scope>
    <source>
        <strain evidence="2 3">DSM 100115</strain>
    </source>
</reference>
<keyword evidence="3" id="KW-1185">Reference proteome</keyword>
<evidence type="ECO:0000313" key="2">
    <source>
        <dbReference type="EMBL" id="RNB56934.1"/>
    </source>
</evidence>
<dbReference type="AlphaFoldDB" id="A0A3M8B0F3"/>
<keyword evidence="1" id="KW-0732">Signal</keyword>
<name>A0A3M8B0F3_9BACL</name>
<evidence type="ECO:0008006" key="4">
    <source>
        <dbReference type="Google" id="ProtNLM"/>
    </source>
</evidence>
<dbReference type="InterPro" id="IPR038765">
    <property type="entry name" value="Papain-like_cys_pep_sf"/>
</dbReference>
<evidence type="ECO:0000256" key="1">
    <source>
        <dbReference type="SAM" id="SignalP"/>
    </source>
</evidence>
<dbReference type="OrthoDB" id="1708048at2"/>
<dbReference type="EMBL" id="RHHS01000027">
    <property type="protein sequence ID" value="RNB56934.1"/>
    <property type="molecule type" value="Genomic_DNA"/>
</dbReference>
<evidence type="ECO:0000313" key="3">
    <source>
        <dbReference type="Proteomes" id="UP000268829"/>
    </source>
</evidence>
<feature type="chain" id="PRO_5018033728" description="Hydrolase" evidence="1">
    <location>
        <begin position="25"/>
        <end position="198"/>
    </location>
</feature>
<dbReference type="Proteomes" id="UP000268829">
    <property type="component" value="Unassembled WGS sequence"/>
</dbReference>
<sequence length="198" mass="22488">MKLQKLIILPIAAAILLAPALSFAKEDKHPKISYTKEQLDYIEKIKKNDAFTLANWNKIKKFDARKVEKIEKSKGINKNSDQKKAMLSTSGSVGTYGDILVSPAVNKVDHLYVGHAAIVYDESYTIEAWPDGGVKKMPNNWAFFDKRKENQFYCSQLVWRAWYNQGFKIGNGTDELNFPVTPNDLINDSDTVEFYSKG</sequence>
<feature type="signal peptide" evidence="1">
    <location>
        <begin position="1"/>
        <end position="24"/>
    </location>
</feature>